<keyword evidence="2" id="KW-1185">Reference proteome</keyword>
<dbReference type="Proteomes" id="UP000003081">
    <property type="component" value="Unassembled WGS sequence"/>
</dbReference>
<dbReference type="HOGENOM" id="CLU_1841607_0_0_9"/>
<accession>C4IE40</accession>
<evidence type="ECO:0000313" key="2">
    <source>
        <dbReference type="Proteomes" id="UP000003081"/>
    </source>
</evidence>
<dbReference type="AlphaFoldDB" id="C4IE40"/>
<comment type="caution">
    <text evidence="1">The sequence shown here is derived from an EMBL/GenBank/DDBJ whole genome shotgun (WGS) entry which is preliminary data.</text>
</comment>
<evidence type="ECO:0000313" key="1">
    <source>
        <dbReference type="EMBL" id="EEP55274.1"/>
    </source>
</evidence>
<reference evidence="1 2" key="1">
    <citation type="submission" date="2009-08" db="EMBL/GenBank/DDBJ databases">
        <authorList>
            <person name="Shrivastava S."/>
            <person name="Brinkac L.B."/>
            <person name="Brown J.L."/>
            <person name="Bruce D.B."/>
            <person name="Detter C."/>
            <person name="Green L.D."/>
            <person name="Munk C.A."/>
            <person name="Rogers Y.C."/>
            <person name="Tapia R."/>
            <person name="Sims D.R."/>
            <person name="Smith L.A."/>
            <person name="Smith T.J."/>
            <person name="Sutton G."/>
            <person name="Brettin T."/>
        </authorList>
    </citation>
    <scope>NUCLEOTIDE SEQUENCE [LARGE SCALE GENOMIC DNA]</scope>
    <source>
        <strain evidence="2">E4 str. BoNT E BL5262</strain>
    </source>
</reference>
<gene>
    <name evidence="1" type="ORF">CLP_3622</name>
</gene>
<protein>
    <submittedName>
        <fullName evidence="1">Uncharacterized protein</fullName>
    </submittedName>
</protein>
<proteinExistence type="predicted"/>
<dbReference type="EMBL" id="ACOM01000004">
    <property type="protein sequence ID" value="EEP55274.1"/>
    <property type="molecule type" value="Genomic_DNA"/>
</dbReference>
<organism evidence="1 2">
    <name type="scientific">Clostridium butyricum E4 str. BoNT E BL5262</name>
    <dbReference type="NCBI Taxonomy" id="632245"/>
    <lineage>
        <taxon>Bacteria</taxon>
        <taxon>Bacillati</taxon>
        <taxon>Bacillota</taxon>
        <taxon>Clostridia</taxon>
        <taxon>Eubacteriales</taxon>
        <taxon>Clostridiaceae</taxon>
        <taxon>Clostridium</taxon>
    </lineage>
</organism>
<sequence length="139" mass="16506">MEIKKEILDRIIKSKDETITENIESVYNFLSEHVPGCLVKKRNDRHSSYGLKHKLERILGHYVSNLDVKYCMELLGVKSWPCGINYFYPLSERWYKEMEKLADKKDEEKFERERIARGEIAPVSFTMAELGRWAKYGRI</sequence>
<dbReference type="eggNOG" id="ENOG503153M">
    <property type="taxonomic scope" value="Bacteria"/>
</dbReference>
<name>C4IE40_CLOBU</name>
<dbReference type="RefSeq" id="WP_003411672.1">
    <property type="nucleotide sequence ID" value="NZ_ACOM01000004.1"/>
</dbReference>